<accession>A0A814ZR93</accession>
<dbReference type="Proteomes" id="UP000663852">
    <property type="component" value="Unassembled WGS sequence"/>
</dbReference>
<evidence type="ECO:0000256" key="1">
    <source>
        <dbReference type="ARBA" id="ARBA00022771"/>
    </source>
</evidence>
<dbReference type="AlphaFoldDB" id="A0A814ZR93"/>
<evidence type="ECO:0000256" key="2">
    <source>
        <dbReference type="ARBA" id="ARBA00022833"/>
    </source>
</evidence>
<evidence type="ECO:0000313" key="7">
    <source>
        <dbReference type="Proteomes" id="UP000663828"/>
    </source>
</evidence>
<reference evidence="5" key="1">
    <citation type="submission" date="2021-02" db="EMBL/GenBank/DDBJ databases">
        <authorList>
            <person name="Nowell W R."/>
        </authorList>
    </citation>
    <scope>NUCLEOTIDE SEQUENCE</scope>
</reference>
<dbReference type="InterPro" id="IPR001841">
    <property type="entry name" value="Znf_RING"/>
</dbReference>
<keyword evidence="1 3" id="KW-0479">Metal-binding</keyword>
<dbReference type="EMBL" id="CAJNOJ010000177">
    <property type="protein sequence ID" value="CAF1247074.1"/>
    <property type="molecule type" value="Genomic_DNA"/>
</dbReference>
<sequence length="217" mass="25440">MHNFFSATMMRQNELPLTKIDSLSKEIECIMCLDVVNDSRMCIHCSAIVCVQCIESWLKVQSICPKCLHLVEETDFVKCRLANKLADFIEVSKDDYSKQCVSTNEQNIDVNYREIMTLNSKLLDFFRRRCKDYGENLAKIESATQTLLNDKKEIDVQEPLDAYQKKRQAYTDAIRDDKLLIDNMEYRLRESQTLSDQEEILQILQKHIPSKVQFKDH</sequence>
<gene>
    <name evidence="5" type="ORF">EDS130_LOCUS27769</name>
    <name evidence="6" type="ORF">XAT740_LOCUS49006</name>
</gene>
<proteinExistence type="predicted"/>
<organism evidence="5 8">
    <name type="scientific">Adineta ricciae</name>
    <name type="common">Rotifer</name>
    <dbReference type="NCBI Taxonomy" id="249248"/>
    <lineage>
        <taxon>Eukaryota</taxon>
        <taxon>Metazoa</taxon>
        <taxon>Spiralia</taxon>
        <taxon>Gnathifera</taxon>
        <taxon>Rotifera</taxon>
        <taxon>Eurotatoria</taxon>
        <taxon>Bdelloidea</taxon>
        <taxon>Adinetida</taxon>
        <taxon>Adinetidae</taxon>
        <taxon>Adineta</taxon>
    </lineage>
</organism>
<dbReference type="Proteomes" id="UP000663828">
    <property type="component" value="Unassembled WGS sequence"/>
</dbReference>
<feature type="domain" description="RING-type" evidence="4">
    <location>
        <begin position="29"/>
        <end position="67"/>
    </location>
</feature>
<name>A0A814ZR93_ADIRI</name>
<dbReference type="SUPFAM" id="SSF57850">
    <property type="entry name" value="RING/U-box"/>
    <property type="match status" value="1"/>
</dbReference>
<evidence type="ECO:0000259" key="4">
    <source>
        <dbReference type="PROSITE" id="PS50089"/>
    </source>
</evidence>
<evidence type="ECO:0000313" key="5">
    <source>
        <dbReference type="EMBL" id="CAF1247074.1"/>
    </source>
</evidence>
<keyword evidence="7" id="KW-1185">Reference proteome</keyword>
<dbReference type="Gene3D" id="3.30.40.10">
    <property type="entry name" value="Zinc/RING finger domain, C3HC4 (zinc finger)"/>
    <property type="match status" value="1"/>
</dbReference>
<comment type="caution">
    <text evidence="5">The sequence shown here is derived from an EMBL/GenBank/DDBJ whole genome shotgun (WGS) entry which is preliminary data.</text>
</comment>
<evidence type="ECO:0000313" key="6">
    <source>
        <dbReference type="EMBL" id="CAF1611843.1"/>
    </source>
</evidence>
<dbReference type="GO" id="GO:0008270">
    <property type="term" value="F:zinc ion binding"/>
    <property type="evidence" value="ECO:0007669"/>
    <property type="project" value="UniProtKB-KW"/>
</dbReference>
<dbReference type="InterPro" id="IPR013083">
    <property type="entry name" value="Znf_RING/FYVE/PHD"/>
</dbReference>
<keyword evidence="2" id="KW-0862">Zinc</keyword>
<dbReference type="EMBL" id="CAJNOR010007155">
    <property type="protein sequence ID" value="CAF1611843.1"/>
    <property type="molecule type" value="Genomic_DNA"/>
</dbReference>
<keyword evidence="1 3" id="KW-0863">Zinc-finger</keyword>
<evidence type="ECO:0000256" key="3">
    <source>
        <dbReference type="PROSITE-ProRule" id="PRU00175"/>
    </source>
</evidence>
<dbReference type="PROSITE" id="PS50089">
    <property type="entry name" value="ZF_RING_2"/>
    <property type="match status" value="1"/>
</dbReference>
<evidence type="ECO:0000313" key="8">
    <source>
        <dbReference type="Proteomes" id="UP000663852"/>
    </source>
</evidence>
<protein>
    <recommendedName>
        <fullName evidence="4">RING-type domain-containing protein</fullName>
    </recommendedName>
</protein>
<dbReference type="OrthoDB" id="8062037at2759"/>